<comment type="caution">
    <text evidence="2">The sequence shown here is derived from an EMBL/GenBank/DDBJ whole genome shotgun (WGS) entry which is preliminary data.</text>
</comment>
<evidence type="ECO:0000256" key="1">
    <source>
        <dbReference type="SAM" id="Phobius"/>
    </source>
</evidence>
<reference evidence="2 3" key="1">
    <citation type="submission" date="2018-11" db="EMBL/GenBank/DDBJ databases">
        <authorList>
            <person name="Li F."/>
        </authorList>
    </citation>
    <scope>NUCLEOTIDE SEQUENCE [LARGE SCALE GENOMIC DNA]</scope>
    <source>
        <strain evidence="2 3">Gsoil 097</strain>
    </source>
</reference>
<protein>
    <submittedName>
        <fullName evidence="2">Uncharacterized protein</fullName>
    </submittedName>
</protein>
<gene>
    <name evidence="2" type="ORF">EFK50_07875</name>
</gene>
<keyword evidence="1" id="KW-1133">Transmembrane helix</keyword>
<dbReference type="EMBL" id="RJSE01000006">
    <property type="protein sequence ID" value="RNL63652.1"/>
    <property type="molecule type" value="Genomic_DNA"/>
</dbReference>
<name>A0A3N0CJP1_9ACTN</name>
<sequence>MKRGLGLLVAAPLLLVPMGLLVALVNSAGNDAATIANLIWLLAIVGAICVFLWGLTLIAWSLLKE</sequence>
<organism evidence="2 3">
    <name type="scientific">Nocardioides marmoriginsengisoli</name>
    <dbReference type="NCBI Taxonomy" id="661483"/>
    <lineage>
        <taxon>Bacteria</taxon>
        <taxon>Bacillati</taxon>
        <taxon>Actinomycetota</taxon>
        <taxon>Actinomycetes</taxon>
        <taxon>Propionibacteriales</taxon>
        <taxon>Nocardioidaceae</taxon>
        <taxon>Nocardioides</taxon>
    </lineage>
</organism>
<dbReference type="Proteomes" id="UP000267128">
    <property type="component" value="Unassembled WGS sequence"/>
</dbReference>
<dbReference type="AlphaFoldDB" id="A0A3N0CJP1"/>
<keyword evidence="1" id="KW-0472">Membrane</keyword>
<evidence type="ECO:0000313" key="2">
    <source>
        <dbReference type="EMBL" id="RNL63652.1"/>
    </source>
</evidence>
<evidence type="ECO:0000313" key="3">
    <source>
        <dbReference type="Proteomes" id="UP000267128"/>
    </source>
</evidence>
<feature type="transmembrane region" description="Helical" evidence="1">
    <location>
        <begin position="37"/>
        <end position="63"/>
    </location>
</feature>
<accession>A0A3N0CJP1</accession>
<keyword evidence="3" id="KW-1185">Reference proteome</keyword>
<proteinExistence type="predicted"/>
<keyword evidence="1" id="KW-0812">Transmembrane</keyword>